<reference evidence="1" key="1">
    <citation type="submission" date="2014-05" db="EMBL/GenBank/DDBJ databases">
        <authorList>
            <person name="Chronopoulou M."/>
        </authorList>
    </citation>
    <scope>NUCLEOTIDE SEQUENCE</scope>
    <source>
        <tissue evidence="1">Whole organism</tissue>
    </source>
</reference>
<evidence type="ECO:0000313" key="1">
    <source>
        <dbReference type="EMBL" id="CDW20968.1"/>
    </source>
</evidence>
<name>A0A0K2T4K9_LEPSM</name>
<proteinExistence type="predicted"/>
<accession>A0A0K2T4K9</accession>
<dbReference type="AlphaFoldDB" id="A0A0K2T4K9"/>
<organism evidence="1">
    <name type="scientific">Lepeophtheirus salmonis</name>
    <name type="common">Salmon louse</name>
    <name type="synonym">Caligus salmonis</name>
    <dbReference type="NCBI Taxonomy" id="72036"/>
    <lineage>
        <taxon>Eukaryota</taxon>
        <taxon>Metazoa</taxon>
        <taxon>Ecdysozoa</taxon>
        <taxon>Arthropoda</taxon>
        <taxon>Crustacea</taxon>
        <taxon>Multicrustacea</taxon>
        <taxon>Hexanauplia</taxon>
        <taxon>Copepoda</taxon>
        <taxon>Siphonostomatoida</taxon>
        <taxon>Caligidae</taxon>
        <taxon>Lepeophtheirus</taxon>
    </lineage>
</organism>
<dbReference type="EMBL" id="HACA01003607">
    <property type="protein sequence ID" value="CDW20968.1"/>
    <property type="molecule type" value="Transcribed_RNA"/>
</dbReference>
<sequence>MHIKKKKRERPPKYASNLVSYWIPLYCGRLLDCVVGKFGPIDHPDHEEVQ</sequence>
<protein>
    <submittedName>
        <fullName evidence="1">Uncharacterized protein</fullName>
    </submittedName>
</protein>